<reference evidence="2" key="1">
    <citation type="submission" date="2016-05" db="EMBL/GenBank/DDBJ databases">
        <authorList>
            <person name="Naeem Raeece"/>
        </authorList>
    </citation>
    <scope>NUCLEOTIDE SEQUENCE [LARGE SCALE GENOMIC DNA]</scope>
</reference>
<name>A0A1A8WAN3_PLAOA</name>
<proteinExistence type="predicted"/>
<dbReference type="EMBL" id="FLQU01000659">
    <property type="protein sequence ID" value="SBS88785.1"/>
    <property type="molecule type" value="Genomic_DNA"/>
</dbReference>
<accession>A0A1A8WAN3</accession>
<sequence length="160" mass="18238">MQVGVNTQQSKGVSVRLHTYGGETPFSLASKAFDNASPTKSVDMSIRTRRCMQNNYRKIPFDSFRGNEEKRLKAEWVQGEGVTSRPNFCANPCSHLFGSHFTHLALTLIFKCMQNNYRKIPFDSFRGNEEKRLKAEWVQGEGVTSRFGEAVKTCLYEKTL</sequence>
<protein>
    <submittedName>
        <fullName evidence="1">Uncharacterized protein</fullName>
    </submittedName>
</protein>
<evidence type="ECO:0000313" key="1">
    <source>
        <dbReference type="EMBL" id="SBS88785.1"/>
    </source>
</evidence>
<organism evidence="1 2">
    <name type="scientific">Plasmodium ovale curtisi</name>
    <dbReference type="NCBI Taxonomy" id="864141"/>
    <lineage>
        <taxon>Eukaryota</taxon>
        <taxon>Sar</taxon>
        <taxon>Alveolata</taxon>
        <taxon>Apicomplexa</taxon>
        <taxon>Aconoidasida</taxon>
        <taxon>Haemosporida</taxon>
        <taxon>Plasmodiidae</taxon>
        <taxon>Plasmodium</taxon>
        <taxon>Plasmodium (Plasmodium)</taxon>
    </lineage>
</organism>
<dbReference type="AlphaFoldDB" id="A0A1A8WAN3"/>
<evidence type="ECO:0000313" key="2">
    <source>
        <dbReference type="Proteomes" id="UP000078560"/>
    </source>
</evidence>
<dbReference type="Proteomes" id="UP000078560">
    <property type="component" value="Unassembled WGS sequence"/>
</dbReference>
<gene>
    <name evidence="1" type="ORF">POVCU2_0050430</name>
</gene>